<evidence type="ECO:0000313" key="1">
    <source>
        <dbReference type="EMBL" id="RLM74962.1"/>
    </source>
</evidence>
<sequence>MSKNAEISDSNIIEVTEADLKDDQRKELAKHLEDYKKMYLQSFSRTRSGEAVKKTPILAPRHITIAKNSGKMSEMIQQSVYQAFIDQSSVMTNTVYNAVVSSLASGAVQGYQGPAYAPPTTLPARSLPYTSQSAPQPILAQREGYNSPLPPASPRYSGAPCLPSQTPLQPVQIASVQSLSTSSVPWGTSALMYFPEPTNGYGSYSIQMPHQSAARPTVPQYQPISSEIGTGASTVEAFRGTVPTMTYGGGRTHFAINYRPLSKVRRFITQSCQLFSTCLHREQLFISSRWTGQQE</sequence>
<dbReference type="Proteomes" id="UP000275267">
    <property type="component" value="Unassembled WGS sequence"/>
</dbReference>
<name>A0A3L6Q8L5_PANMI</name>
<organism evidence="1 2">
    <name type="scientific">Panicum miliaceum</name>
    <name type="common">Proso millet</name>
    <name type="synonym">Broomcorn millet</name>
    <dbReference type="NCBI Taxonomy" id="4540"/>
    <lineage>
        <taxon>Eukaryota</taxon>
        <taxon>Viridiplantae</taxon>
        <taxon>Streptophyta</taxon>
        <taxon>Embryophyta</taxon>
        <taxon>Tracheophyta</taxon>
        <taxon>Spermatophyta</taxon>
        <taxon>Magnoliopsida</taxon>
        <taxon>Liliopsida</taxon>
        <taxon>Poales</taxon>
        <taxon>Poaceae</taxon>
        <taxon>PACMAD clade</taxon>
        <taxon>Panicoideae</taxon>
        <taxon>Panicodae</taxon>
        <taxon>Paniceae</taxon>
        <taxon>Panicinae</taxon>
        <taxon>Panicum</taxon>
        <taxon>Panicum sect. Panicum</taxon>
    </lineage>
</organism>
<comment type="caution">
    <text evidence="1">The sequence shown here is derived from an EMBL/GenBank/DDBJ whole genome shotgun (WGS) entry which is preliminary data.</text>
</comment>
<reference evidence="2" key="1">
    <citation type="journal article" date="2019" name="Nat. Commun.">
        <title>The genome of broomcorn millet.</title>
        <authorList>
            <person name="Zou C."/>
            <person name="Miki D."/>
            <person name="Li D."/>
            <person name="Tang Q."/>
            <person name="Xiao L."/>
            <person name="Rajput S."/>
            <person name="Deng P."/>
            <person name="Jia W."/>
            <person name="Huang R."/>
            <person name="Zhang M."/>
            <person name="Sun Y."/>
            <person name="Hu J."/>
            <person name="Fu X."/>
            <person name="Schnable P.S."/>
            <person name="Li F."/>
            <person name="Zhang H."/>
            <person name="Feng B."/>
            <person name="Zhu X."/>
            <person name="Liu R."/>
            <person name="Schnable J.C."/>
            <person name="Zhu J.-K."/>
            <person name="Zhang H."/>
        </authorList>
    </citation>
    <scope>NUCLEOTIDE SEQUENCE [LARGE SCALE GENOMIC DNA]</scope>
</reference>
<dbReference type="AlphaFoldDB" id="A0A3L6Q8L5"/>
<accession>A0A3L6Q8L5</accession>
<gene>
    <name evidence="1" type="ORF">C2845_PM15G04930</name>
</gene>
<evidence type="ECO:0000313" key="2">
    <source>
        <dbReference type="Proteomes" id="UP000275267"/>
    </source>
</evidence>
<protein>
    <submittedName>
        <fullName evidence="1">Uncharacterized protein</fullName>
    </submittedName>
</protein>
<keyword evidence="2" id="KW-1185">Reference proteome</keyword>
<dbReference type="EMBL" id="PQIB02000013">
    <property type="protein sequence ID" value="RLM74962.1"/>
    <property type="molecule type" value="Genomic_DNA"/>
</dbReference>
<proteinExistence type="predicted"/>